<keyword evidence="4" id="KW-0119">Carbohydrate metabolism</keyword>
<dbReference type="Proteomes" id="UP001362999">
    <property type="component" value="Unassembled WGS sequence"/>
</dbReference>
<feature type="compositionally biased region" description="Polar residues" evidence="8">
    <location>
        <begin position="899"/>
        <end position="908"/>
    </location>
</feature>
<feature type="region of interest" description="Disordered" evidence="8">
    <location>
        <begin position="1015"/>
        <end position="1040"/>
    </location>
</feature>
<keyword evidence="5 7" id="KW-0326">Glycosidase</keyword>
<dbReference type="InterPro" id="IPR017853">
    <property type="entry name" value="GH"/>
</dbReference>
<name>A0AAW0C2Y3_9AGAR</name>
<feature type="region of interest" description="Disordered" evidence="8">
    <location>
        <begin position="621"/>
        <end position="651"/>
    </location>
</feature>
<dbReference type="PROSITE" id="PS51910">
    <property type="entry name" value="GH18_2"/>
    <property type="match status" value="1"/>
</dbReference>
<protein>
    <submittedName>
        <fullName evidence="11">Carbohydrate-binding module family 5 protein</fullName>
    </submittedName>
</protein>
<feature type="chain" id="PRO_5043821850" evidence="9">
    <location>
        <begin position="18"/>
        <end position="1213"/>
    </location>
</feature>
<dbReference type="InterPro" id="IPR003610">
    <property type="entry name" value="CBM5/12"/>
</dbReference>
<dbReference type="CDD" id="cd12215">
    <property type="entry name" value="ChiC_BD"/>
    <property type="match status" value="1"/>
</dbReference>
<accession>A0AAW0C2Y3</accession>
<evidence type="ECO:0000313" key="11">
    <source>
        <dbReference type="EMBL" id="KAK7032983.1"/>
    </source>
</evidence>
<feature type="signal peptide" evidence="9">
    <location>
        <begin position="1"/>
        <end position="17"/>
    </location>
</feature>
<feature type="compositionally biased region" description="Basic and acidic residues" evidence="8">
    <location>
        <begin position="988"/>
        <end position="998"/>
    </location>
</feature>
<dbReference type="GO" id="GO:0004439">
    <property type="term" value="F:phosphatidylinositol-4,5-bisphosphate 5-phosphatase activity"/>
    <property type="evidence" value="ECO:0007669"/>
    <property type="project" value="TreeGrafter"/>
</dbReference>
<feature type="compositionally biased region" description="Polar residues" evidence="8">
    <location>
        <begin position="665"/>
        <end position="683"/>
    </location>
</feature>
<reference evidence="11 12" key="1">
    <citation type="journal article" date="2024" name="J Genomics">
        <title>Draft genome sequencing and assembly of Favolaschia claudopus CIRM-BRFM 2984 isolated from oak limbs.</title>
        <authorList>
            <person name="Navarro D."/>
            <person name="Drula E."/>
            <person name="Chaduli D."/>
            <person name="Cazenave R."/>
            <person name="Ahrendt S."/>
            <person name="Wang J."/>
            <person name="Lipzen A."/>
            <person name="Daum C."/>
            <person name="Barry K."/>
            <person name="Grigoriev I.V."/>
            <person name="Favel A."/>
            <person name="Rosso M.N."/>
            <person name="Martin F."/>
        </authorList>
    </citation>
    <scope>NUCLEOTIDE SEQUENCE [LARGE SCALE GENOMIC DNA]</scope>
    <source>
        <strain evidence="11 12">CIRM-BRFM 2984</strain>
    </source>
</reference>
<evidence type="ECO:0000256" key="3">
    <source>
        <dbReference type="ARBA" id="ARBA00023024"/>
    </source>
</evidence>
<feature type="compositionally biased region" description="Polar residues" evidence="8">
    <location>
        <begin position="1110"/>
        <end position="1122"/>
    </location>
</feature>
<sequence>MLASSLLSVLGLSVVSALGYDPSRSDNLVVYWGQNSYGARNPGDTANWQKTISTYCQDTVINAIPIAFVDVFFSTGGLPDLNLANICNNVDSGAFPGTGLANCQFLEAGIKACQAAGKIVTLSIGGASGAATFSSDAQGTQFADTIWNLFLGGSSSTRPFGSAVLDGVDLDIEGGGSTGFVAFVRQLRTHTNSASKPEYHIEYWFRCALCTEILKNTICARTDENESAVGNYPSSWNYADWDNWAKNTSPNKNIKIFVGAPASASAGSGFASAATLGQIASATRAQYSSFGGIMLWDASQAYANGRFDQQVKNLIATSGGGGTTTTSRTTTTTTTSRTSSTTTTSRTSSTTTTTQGGGGCAGVAAWVSTTAYVGGSRVTYNGHLWQANWWSQAGMLSLPPNHYVPGGASGDWADLGACTSLLATGKVVAAPATAAVLTGAKAAATPAAAHNDPQATGEESLLTGIPMPSRPLPTTSSMAQKSSPPASPIIVVRPPPQPLFARLQGLFPSSPTAMDAPLMPEPLPLGSPGQSSSVSAKALKIRIVTWNMHESLPKGDLEELLGRVPSYTALDELPTGFPQLPPGDCHPYHLVVVAGQECPSVLGLPMGLGAGFKVNRDLEKAKEKEKDIDKVRPKVNKDDVKDPPPHERSGWTAKVEEWLCQGIRQNSPTPSEISVPKRSSAQSKPKERKGPYQLLLKERMMGLYLAIYIHRELRPFVKGTSRSAVTAGLIGGRVGNKGGVGISLDLDGTTLLFLNAHLAAHEGKVNHRLANFAKIKAELAVDDFLPPDDPRVMSEDPTDKFDYTFLCDYAQALAFDQLRNVMLSGKAFVGFNEAPIDFPPTFKYDVLRTLKSKHKSRWRTPGADSAHRLTEVDEHADELDHEDGEDSDHDGDREMEAVSLSSSAYTSMHSRHGTDGDDDYFNPSPSSNAISNFSSPGSRISIPAVALHKAKAKWLSILSPTSPHSPTSWFKTRQGRQTPAVSPSPTQDKFDSSERRSLETSVHASILRPSLKRLSSTKSSVASDDEDQEDDKGVYDSSSKKRVPSWCDRVLWKTTIQVESDSEDEETAESAVSRIPRTRMGQFFANAFRPLAGRTRRGSYGSFASVVSGDTSATTDDISVTNSSPSSPEPTEQVAPFSRFVESAGRVPSYLSCCETTSGYRKPGPTYAFDSTPTNTYTLTLAILTVVSDSQFGTNRDVARIYNIRTYTSTKAT</sequence>
<dbReference type="InterPro" id="IPR001579">
    <property type="entry name" value="Glyco_hydro_18_chit_AS"/>
</dbReference>
<dbReference type="GO" id="GO:0008843">
    <property type="term" value="F:endochitinase activity"/>
    <property type="evidence" value="ECO:0007669"/>
    <property type="project" value="UniProtKB-EC"/>
</dbReference>
<dbReference type="Pfam" id="PF22669">
    <property type="entry name" value="Exo_endo_phos2"/>
    <property type="match status" value="2"/>
</dbReference>
<dbReference type="GO" id="GO:0000272">
    <property type="term" value="P:polysaccharide catabolic process"/>
    <property type="evidence" value="ECO:0007669"/>
    <property type="project" value="UniProtKB-KW"/>
</dbReference>
<dbReference type="GO" id="GO:0030246">
    <property type="term" value="F:carbohydrate binding"/>
    <property type="evidence" value="ECO:0007669"/>
    <property type="project" value="InterPro"/>
</dbReference>
<proteinExistence type="predicted"/>
<dbReference type="Pfam" id="PF02839">
    <property type="entry name" value="CBM_5_12"/>
    <property type="match status" value="1"/>
</dbReference>
<dbReference type="GO" id="GO:0005576">
    <property type="term" value="C:extracellular region"/>
    <property type="evidence" value="ECO:0007669"/>
    <property type="project" value="InterPro"/>
</dbReference>
<gene>
    <name evidence="11" type="ORF">R3P38DRAFT_2773468</name>
</gene>
<feature type="compositionally biased region" description="Low complexity" evidence="8">
    <location>
        <begin position="324"/>
        <end position="354"/>
    </location>
</feature>
<evidence type="ECO:0000256" key="1">
    <source>
        <dbReference type="ARBA" id="ARBA00000822"/>
    </source>
</evidence>
<dbReference type="PROSITE" id="PS01095">
    <property type="entry name" value="GH18_1"/>
    <property type="match status" value="1"/>
</dbReference>
<comment type="caution">
    <text evidence="11">The sequence shown here is derived from an EMBL/GenBank/DDBJ whole genome shotgun (WGS) entry which is preliminary data.</text>
</comment>
<evidence type="ECO:0000259" key="10">
    <source>
        <dbReference type="PROSITE" id="PS51910"/>
    </source>
</evidence>
<dbReference type="SUPFAM" id="SSF56219">
    <property type="entry name" value="DNase I-like"/>
    <property type="match status" value="1"/>
</dbReference>
<evidence type="ECO:0000256" key="9">
    <source>
        <dbReference type="SAM" id="SignalP"/>
    </source>
</evidence>
<evidence type="ECO:0000256" key="8">
    <source>
        <dbReference type="SAM" id="MobiDB-lite"/>
    </source>
</evidence>
<feature type="region of interest" description="Disordered" evidence="8">
    <location>
        <begin position="665"/>
        <end position="690"/>
    </location>
</feature>
<evidence type="ECO:0000256" key="2">
    <source>
        <dbReference type="ARBA" id="ARBA00022801"/>
    </source>
</evidence>
<dbReference type="Gene3D" id="3.60.10.10">
    <property type="entry name" value="Endonuclease/exonuclease/phosphatase"/>
    <property type="match status" value="3"/>
</dbReference>
<keyword evidence="9" id="KW-0732">Signal</keyword>
<keyword evidence="2 7" id="KW-0378">Hydrolase</keyword>
<evidence type="ECO:0000313" key="12">
    <source>
        <dbReference type="Proteomes" id="UP001362999"/>
    </source>
</evidence>
<dbReference type="GO" id="GO:0006032">
    <property type="term" value="P:chitin catabolic process"/>
    <property type="evidence" value="ECO:0007669"/>
    <property type="project" value="UniProtKB-KW"/>
</dbReference>
<dbReference type="InterPro" id="IPR001223">
    <property type="entry name" value="Glyco_hydro18_cat"/>
</dbReference>
<dbReference type="Gene3D" id="2.10.10.20">
    <property type="entry name" value="Carbohydrate-binding module superfamily 5/12"/>
    <property type="match status" value="1"/>
</dbReference>
<comment type="catalytic activity">
    <reaction evidence="1">
        <text>Random endo-hydrolysis of N-acetyl-beta-D-glucosaminide (1-&gt;4)-beta-linkages in chitin and chitodextrins.</text>
        <dbReference type="EC" id="3.2.1.14"/>
    </reaction>
</comment>
<feature type="compositionally biased region" description="Acidic residues" evidence="8">
    <location>
        <begin position="874"/>
        <end position="889"/>
    </location>
</feature>
<feature type="domain" description="GH18" evidence="10">
    <location>
        <begin position="26"/>
        <end position="318"/>
    </location>
</feature>
<feature type="compositionally biased region" description="Low complexity" evidence="8">
    <location>
        <begin position="922"/>
        <end position="936"/>
    </location>
</feature>
<evidence type="ECO:0000256" key="7">
    <source>
        <dbReference type="RuleBase" id="RU000489"/>
    </source>
</evidence>
<dbReference type="PANTHER" id="PTHR11200:SF275">
    <property type="entry name" value="LD06095P"/>
    <property type="match status" value="1"/>
</dbReference>
<feature type="compositionally biased region" description="Polar residues" evidence="8">
    <location>
        <begin position="962"/>
        <end position="987"/>
    </location>
</feature>
<keyword evidence="3" id="KW-0146">Chitin degradation</keyword>
<feature type="region of interest" description="Disordered" evidence="8">
    <location>
        <begin position="857"/>
        <end position="936"/>
    </location>
</feature>
<dbReference type="InterPro" id="IPR046985">
    <property type="entry name" value="IP5"/>
</dbReference>
<dbReference type="SUPFAM" id="SSF51055">
    <property type="entry name" value="Carbohydrate binding domain"/>
    <property type="match status" value="1"/>
</dbReference>
<organism evidence="11 12">
    <name type="scientific">Favolaschia claudopus</name>
    <dbReference type="NCBI Taxonomy" id="2862362"/>
    <lineage>
        <taxon>Eukaryota</taxon>
        <taxon>Fungi</taxon>
        <taxon>Dikarya</taxon>
        <taxon>Basidiomycota</taxon>
        <taxon>Agaricomycotina</taxon>
        <taxon>Agaricomycetes</taxon>
        <taxon>Agaricomycetidae</taxon>
        <taxon>Agaricales</taxon>
        <taxon>Marasmiineae</taxon>
        <taxon>Mycenaceae</taxon>
        <taxon>Favolaschia</taxon>
    </lineage>
</organism>
<evidence type="ECO:0000256" key="5">
    <source>
        <dbReference type="ARBA" id="ARBA00023295"/>
    </source>
</evidence>
<dbReference type="InterPro" id="IPR036691">
    <property type="entry name" value="Endo/exonu/phosph_ase_sf"/>
</dbReference>
<dbReference type="AlphaFoldDB" id="A0AAW0C2Y3"/>
<keyword evidence="12" id="KW-1185">Reference proteome</keyword>
<evidence type="ECO:0000256" key="6">
    <source>
        <dbReference type="ARBA" id="ARBA00023326"/>
    </source>
</evidence>
<dbReference type="Gene3D" id="3.20.20.80">
    <property type="entry name" value="Glycosidases"/>
    <property type="match status" value="1"/>
</dbReference>
<keyword evidence="6" id="KW-0624">Polysaccharide degradation</keyword>
<dbReference type="SMART" id="SM00128">
    <property type="entry name" value="IPPc"/>
    <property type="match status" value="1"/>
</dbReference>
<dbReference type="Pfam" id="PF00704">
    <property type="entry name" value="Glyco_hydro_18"/>
    <property type="match status" value="1"/>
</dbReference>
<dbReference type="GO" id="GO:0046856">
    <property type="term" value="P:phosphatidylinositol dephosphorylation"/>
    <property type="evidence" value="ECO:0007669"/>
    <property type="project" value="InterPro"/>
</dbReference>
<evidence type="ECO:0000256" key="4">
    <source>
        <dbReference type="ARBA" id="ARBA00023277"/>
    </source>
</evidence>
<dbReference type="PANTHER" id="PTHR11200">
    <property type="entry name" value="INOSITOL 5-PHOSPHATASE"/>
    <property type="match status" value="1"/>
</dbReference>
<dbReference type="SUPFAM" id="SSF51445">
    <property type="entry name" value="(Trans)glycosidases"/>
    <property type="match status" value="1"/>
</dbReference>
<dbReference type="EMBL" id="JAWWNJ010000023">
    <property type="protein sequence ID" value="KAK7032983.1"/>
    <property type="molecule type" value="Genomic_DNA"/>
</dbReference>
<feature type="region of interest" description="Disordered" evidence="8">
    <location>
        <begin position="1110"/>
        <end position="1133"/>
    </location>
</feature>
<feature type="region of interest" description="Disordered" evidence="8">
    <location>
        <begin position="316"/>
        <end position="355"/>
    </location>
</feature>
<dbReference type="InterPro" id="IPR000300">
    <property type="entry name" value="IPPc"/>
</dbReference>
<feature type="region of interest" description="Disordered" evidence="8">
    <location>
        <begin position="962"/>
        <end position="1002"/>
    </location>
</feature>
<dbReference type="SMART" id="SM00495">
    <property type="entry name" value="ChtBD3"/>
    <property type="match status" value="1"/>
</dbReference>
<dbReference type="InterPro" id="IPR036573">
    <property type="entry name" value="CBM_sf_5/12"/>
</dbReference>